<name>A0ABT5ZS39_9ACTN</name>
<dbReference type="SUPFAM" id="SSF53098">
    <property type="entry name" value="Ribonuclease H-like"/>
    <property type="match status" value="1"/>
</dbReference>
<dbReference type="InterPro" id="IPR036397">
    <property type="entry name" value="RNaseH_sf"/>
</dbReference>
<dbReference type="InterPro" id="IPR001584">
    <property type="entry name" value="Integrase_cat-core"/>
</dbReference>
<dbReference type="RefSeq" id="WP_276095679.1">
    <property type="nucleotide sequence ID" value="NZ_JARJBC010000019.1"/>
</dbReference>
<comment type="caution">
    <text evidence="3">The sequence shown here is derived from an EMBL/GenBank/DDBJ whole genome shotgun (WGS) entry which is preliminary data.</text>
</comment>
<dbReference type="EMBL" id="JARJBC010000019">
    <property type="protein sequence ID" value="MDF3292627.1"/>
    <property type="molecule type" value="Genomic_DNA"/>
</dbReference>
<evidence type="ECO:0000313" key="4">
    <source>
        <dbReference type="Proteomes" id="UP001216579"/>
    </source>
</evidence>
<feature type="domain" description="Integrase catalytic" evidence="2">
    <location>
        <begin position="7"/>
        <end position="187"/>
    </location>
</feature>
<proteinExistence type="predicted"/>
<dbReference type="Gene3D" id="3.30.420.10">
    <property type="entry name" value="Ribonuclease H-like superfamily/Ribonuclease H"/>
    <property type="match status" value="1"/>
</dbReference>
<organism evidence="3 4">
    <name type="scientific">Streptomyces silvisoli</name>
    <dbReference type="NCBI Taxonomy" id="3034235"/>
    <lineage>
        <taxon>Bacteria</taxon>
        <taxon>Bacillati</taxon>
        <taxon>Actinomycetota</taxon>
        <taxon>Actinomycetes</taxon>
        <taxon>Kitasatosporales</taxon>
        <taxon>Streptomycetaceae</taxon>
        <taxon>Streptomyces</taxon>
    </lineage>
</organism>
<feature type="region of interest" description="Disordered" evidence="1">
    <location>
        <begin position="204"/>
        <end position="225"/>
    </location>
</feature>
<sequence>MLRRSGLPPAPQRDSQQTWRTFLRMQAHTLLACDFMHVETVFLKRLYVLFIMEIKTRRVHVLGITAHPTGQWVTQLPRNLLMELGDRADNFRFLIRDRDAKFTTAFDAVFTGNDTTVIPTPPQCPRSNAVAERWIRTARAECTDRLPITGERHLRTALSDYAEHYNTGRAHRSLNLRAPNDDPNVIALPTAAVQRRRVLGGLPNEYHATTIRPPRGPQEVPSSAA</sequence>
<protein>
    <submittedName>
        <fullName evidence="3">Integrase core domain-containing protein</fullName>
    </submittedName>
</protein>
<dbReference type="Pfam" id="PF13683">
    <property type="entry name" value="rve_3"/>
    <property type="match status" value="1"/>
</dbReference>
<accession>A0ABT5ZS39</accession>
<evidence type="ECO:0000259" key="2">
    <source>
        <dbReference type="PROSITE" id="PS50994"/>
    </source>
</evidence>
<dbReference type="InterPro" id="IPR012337">
    <property type="entry name" value="RNaseH-like_sf"/>
</dbReference>
<keyword evidence="4" id="KW-1185">Reference proteome</keyword>
<evidence type="ECO:0000313" key="3">
    <source>
        <dbReference type="EMBL" id="MDF3292627.1"/>
    </source>
</evidence>
<reference evidence="3 4" key="1">
    <citation type="submission" date="2023-03" db="EMBL/GenBank/DDBJ databases">
        <title>Draft genome sequence of Streptomyces sp. RB6PN23 isolated from peat swamp forest in Thailand.</title>
        <authorList>
            <person name="Klaysubun C."/>
            <person name="Duangmal K."/>
        </authorList>
    </citation>
    <scope>NUCLEOTIDE SEQUENCE [LARGE SCALE GENOMIC DNA]</scope>
    <source>
        <strain evidence="3 4">RB6PN23</strain>
    </source>
</reference>
<dbReference type="PROSITE" id="PS50994">
    <property type="entry name" value="INTEGRASE"/>
    <property type="match status" value="1"/>
</dbReference>
<dbReference type="Proteomes" id="UP001216579">
    <property type="component" value="Unassembled WGS sequence"/>
</dbReference>
<evidence type="ECO:0000256" key="1">
    <source>
        <dbReference type="SAM" id="MobiDB-lite"/>
    </source>
</evidence>
<gene>
    <name evidence="3" type="ORF">P3G67_26030</name>
</gene>